<accession>A0A9P6UBK5</accession>
<dbReference type="GO" id="GO:0007017">
    <property type="term" value="P:microtubule-based process"/>
    <property type="evidence" value="ECO:0007669"/>
    <property type="project" value="InterPro"/>
</dbReference>
<dbReference type="AlphaFoldDB" id="A0A9P6UBK5"/>
<keyword evidence="3" id="KW-0175">Coiled coil</keyword>
<dbReference type="InterPro" id="IPR028133">
    <property type="entry name" value="Dynamitin"/>
</dbReference>
<organism evidence="5 6">
    <name type="scientific">Actinomortierella ambigua</name>
    <dbReference type="NCBI Taxonomy" id="1343610"/>
    <lineage>
        <taxon>Eukaryota</taxon>
        <taxon>Fungi</taxon>
        <taxon>Fungi incertae sedis</taxon>
        <taxon>Mucoromycota</taxon>
        <taxon>Mortierellomycotina</taxon>
        <taxon>Mortierellomycetes</taxon>
        <taxon>Mortierellales</taxon>
        <taxon>Mortierellaceae</taxon>
        <taxon>Actinomortierella</taxon>
    </lineage>
</organism>
<dbReference type="GO" id="GO:0005869">
    <property type="term" value="C:dynactin complex"/>
    <property type="evidence" value="ECO:0007669"/>
    <property type="project" value="InterPro"/>
</dbReference>
<keyword evidence="2" id="KW-0963">Cytoplasm</keyword>
<feature type="coiled-coil region" evidence="3">
    <location>
        <begin position="116"/>
        <end position="167"/>
    </location>
</feature>
<gene>
    <name evidence="5" type="primary">DCTN2</name>
    <name evidence="5" type="ORF">DFQ27_008194</name>
</gene>
<dbReference type="GO" id="GO:0005737">
    <property type="term" value="C:cytoplasm"/>
    <property type="evidence" value="ECO:0007669"/>
    <property type="project" value="UniProtKB-SubCell"/>
</dbReference>
<dbReference type="Proteomes" id="UP000807716">
    <property type="component" value="Unassembled WGS sequence"/>
</dbReference>
<evidence type="ECO:0000256" key="4">
    <source>
        <dbReference type="SAM" id="MobiDB-lite"/>
    </source>
</evidence>
<dbReference type="OrthoDB" id="4977at2759"/>
<evidence type="ECO:0000256" key="1">
    <source>
        <dbReference type="ARBA" id="ARBA00004496"/>
    </source>
</evidence>
<reference evidence="5" key="1">
    <citation type="journal article" date="2020" name="Fungal Divers.">
        <title>Resolving the Mortierellaceae phylogeny through synthesis of multi-gene phylogenetics and phylogenomics.</title>
        <authorList>
            <person name="Vandepol N."/>
            <person name="Liber J."/>
            <person name="Desiro A."/>
            <person name="Na H."/>
            <person name="Kennedy M."/>
            <person name="Barry K."/>
            <person name="Grigoriev I.V."/>
            <person name="Miller A.N."/>
            <person name="O'Donnell K."/>
            <person name="Stajich J.E."/>
            <person name="Bonito G."/>
        </authorList>
    </citation>
    <scope>NUCLEOTIDE SEQUENCE</scope>
    <source>
        <strain evidence="5">BC1065</strain>
    </source>
</reference>
<protein>
    <submittedName>
        <fullName evidence="5">Dynactin subunit 2</fullName>
    </submittedName>
</protein>
<dbReference type="Pfam" id="PF04912">
    <property type="entry name" value="Dynamitin"/>
    <property type="match status" value="1"/>
</dbReference>
<evidence type="ECO:0000313" key="5">
    <source>
        <dbReference type="EMBL" id="KAG0267805.1"/>
    </source>
</evidence>
<dbReference type="PANTHER" id="PTHR15346">
    <property type="entry name" value="DYNACTIN SUBUNIT"/>
    <property type="match status" value="1"/>
</dbReference>
<keyword evidence="6" id="KW-1185">Reference proteome</keyword>
<proteinExistence type="predicted"/>
<dbReference type="EMBL" id="JAAAJB010000068">
    <property type="protein sequence ID" value="KAG0267805.1"/>
    <property type="molecule type" value="Genomic_DNA"/>
</dbReference>
<evidence type="ECO:0000256" key="2">
    <source>
        <dbReference type="ARBA" id="ARBA00022490"/>
    </source>
</evidence>
<feature type="region of interest" description="Disordered" evidence="4">
    <location>
        <begin position="31"/>
        <end position="50"/>
    </location>
</feature>
<name>A0A9P6UBK5_9FUNG</name>
<evidence type="ECO:0000256" key="3">
    <source>
        <dbReference type="SAM" id="Coils"/>
    </source>
</evidence>
<evidence type="ECO:0000313" key="6">
    <source>
        <dbReference type="Proteomes" id="UP000807716"/>
    </source>
</evidence>
<sequence length="437" mass="48055">MSNKYSTLPDIDTQPDVYETVDDVEERTSNVLGMDSKGFESDEEREDIDKSAVSVREAAARFKSATGDSNNDFTDNLNRRKKAMYHTFMRRPALESSEYEILPKDLALQETPLQKLRRLQYEIKELAQEAELNEKQGVQLEGGKVSHKDLMANVKSLESDLSEISQKLDQGATAGVLSSDGLVKQTDAGKRLMQQLMALKNLSVEGESGATSTTTTAAGTSTDSAAATTLTDAENVTYELYYNPDNARLHNAAKAAELNERLAMLEKMVGSSQLPTGNSLVGSVEKLEQQVSILTQPRHLEQLSRRLKVVIAELDRVQELQTKDASTSGFSVETENKINTLFDLVDKIDPLVVLAPALVTRLKGLKTLHSEAAVFSDSIKMISSEQTKITDELKGLDAVSTKLQESLAENETAIQKNIELIDSRITALVERVQKLGA</sequence>
<comment type="caution">
    <text evidence="5">The sequence shown here is derived from an EMBL/GenBank/DDBJ whole genome shotgun (WGS) entry which is preliminary data.</text>
</comment>
<comment type="subcellular location">
    <subcellularLocation>
        <location evidence="1">Cytoplasm</location>
    </subcellularLocation>
</comment>